<feature type="binding site" evidence="8">
    <location>
        <position position="338"/>
    </location>
    <ligand>
        <name>Mn(2+)</name>
        <dbReference type="ChEBI" id="CHEBI:29035"/>
    </ligand>
</feature>
<feature type="transmembrane region" description="Helical" evidence="9">
    <location>
        <begin position="57"/>
        <end position="79"/>
    </location>
</feature>
<dbReference type="SUPFAM" id="SSF53649">
    <property type="entry name" value="Alkaline phosphatase-like"/>
    <property type="match status" value="1"/>
</dbReference>
<dbReference type="InterPro" id="IPR000917">
    <property type="entry name" value="Sulfatase_N"/>
</dbReference>
<dbReference type="Gene3D" id="3.40.720.10">
    <property type="entry name" value="Alkaline Phosphatase, subunit A"/>
    <property type="match status" value="1"/>
</dbReference>
<dbReference type="EMBL" id="AP014879">
    <property type="protein sequence ID" value="BAV34697.1"/>
    <property type="molecule type" value="Genomic_DNA"/>
</dbReference>
<feature type="transmembrane region" description="Helical" evidence="9">
    <location>
        <begin position="150"/>
        <end position="168"/>
    </location>
</feature>
<keyword evidence="2" id="KW-1003">Cell membrane</keyword>
<feature type="transmembrane region" description="Helical" evidence="9">
    <location>
        <begin position="188"/>
        <end position="205"/>
    </location>
</feature>
<keyword evidence="7" id="KW-0479">Metal-binding</keyword>
<sequence length="652" mass="73571">MTQVDRREASAKLAEKGLLLFVALLVLVALGIFTTTRIVLALYTGMDSVPLSGWPRFLVFGLWFDVATLCYLLVPFLLYEAAFGNRWRPAGWQRWVRYGVFWFVTATLLFNALAELLFWIEFETRFNFIGVDYLVYTREVIGNIRESYPVMPLLLAVAALAALLTWALRGPLARAFGVRLARGARLRLLAAAVILPLASGLFANVDQMYAHGNNYVEELSGNGLFTFAAAFRRNELDYERWYATIPQERADRILRDLGVTREPLSKVLPRMKHEDVHAEPAVPYLRRYPRHMVLITVESLSAEYLGVYGSTRGLTPRLDDLARHGVQFDRVLATGTRTVRGLEALSLGTPPVPGQAIVRRPNNEHLATVGEMLEHMGFSTSFVYGGYGYFDNMNAYFAGNDYATFDRTDFPKASVIFENVWGVADEVLFSNAMSVLDRVDTGKKRFFMHIMTTSNHRPYTYPDGRIDIPSPGGREGGVKYTDYAIGRFIEQARQHPWFDDTLFVIIADHCAAVSGKTELPVAKYHIPLILYGPAIVRPGHFPRMISQLDVPPTLFDILGLEGDDEYFFGTAVHEQGGEPRAFISNYQSLGYYKRDILTVLKPKRKIESFRIDPKTLEATPAPIDETLRDEAIAYYQTASSAFKQHKLMAPGY</sequence>
<dbReference type="InParanoid" id="A0A1B4XIR1"/>
<dbReference type="PANTHER" id="PTHR47371:SF3">
    <property type="entry name" value="PHOSPHOGLYCEROL TRANSFERASE I"/>
    <property type="match status" value="1"/>
</dbReference>
<protein>
    <submittedName>
        <fullName evidence="11">Sulfatase</fullName>
    </submittedName>
</protein>
<feature type="transmembrane region" description="Helical" evidence="9">
    <location>
        <begin position="20"/>
        <end position="45"/>
    </location>
</feature>
<dbReference type="InterPro" id="IPR050448">
    <property type="entry name" value="OpgB/LTA_synthase_biosynth"/>
</dbReference>
<dbReference type="Proteomes" id="UP000243180">
    <property type="component" value="Chromosome"/>
</dbReference>
<accession>A0A1B4XIR1</accession>
<name>A0A1B4XIR1_9GAMM</name>
<reference evidence="11 12" key="1">
    <citation type="submission" date="2015-05" db="EMBL/GenBank/DDBJ databases">
        <title>Complete genome sequence of a sulfur-oxidizing gammaproteobacterium strain HA5.</title>
        <authorList>
            <person name="Miura A."/>
            <person name="Kojima H."/>
            <person name="Fukui M."/>
        </authorList>
    </citation>
    <scope>NUCLEOTIDE SEQUENCE [LARGE SCALE GENOMIC DNA]</scope>
    <source>
        <strain evidence="11 12">HA5</strain>
    </source>
</reference>
<dbReference type="CDD" id="cd16015">
    <property type="entry name" value="LTA_synthase"/>
    <property type="match status" value="1"/>
</dbReference>
<dbReference type="KEGG" id="slim:SCL_2420"/>
<evidence type="ECO:0000256" key="2">
    <source>
        <dbReference type="ARBA" id="ARBA00022475"/>
    </source>
</evidence>
<evidence type="ECO:0000256" key="5">
    <source>
        <dbReference type="ARBA" id="ARBA00023136"/>
    </source>
</evidence>
<dbReference type="InterPro" id="IPR012160">
    <property type="entry name" value="LtaS-like"/>
</dbReference>
<proteinExistence type="predicted"/>
<keyword evidence="7" id="KW-0464">Manganese</keyword>
<dbReference type="PANTHER" id="PTHR47371">
    <property type="entry name" value="LIPOTEICHOIC ACID SYNTHASE"/>
    <property type="match status" value="1"/>
</dbReference>
<feature type="transmembrane region" description="Helical" evidence="9">
    <location>
        <begin position="100"/>
        <end position="120"/>
    </location>
</feature>
<evidence type="ECO:0000256" key="1">
    <source>
        <dbReference type="ARBA" id="ARBA00004651"/>
    </source>
</evidence>
<dbReference type="PIRSF" id="PIRSF005091">
    <property type="entry name" value="Mmb_sulf_HI1246"/>
    <property type="match status" value="1"/>
</dbReference>
<feature type="binding site" evidence="7">
    <location>
        <position position="456"/>
    </location>
    <ligand>
        <name>substrate</name>
    </ligand>
</feature>
<dbReference type="AlphaFoldDB" id="A0A1B4XIR1"/>
<evidence type="ECO:0000313" key="11">
    <source>
        <dbReference type="EMBL" id="BAV34697.1"/>
    </source>
</evidence>
<feature type="active site" evidence="6">
    <location>
        <position position="338"/>
    </location>
</feature>
<dbReference type="RefSeq" id="WP_096361407.1">
    <property type="nucleotide sequence ID" value="NZ_AP014879.1"/>
</dbReference>
<comment type="subcellular location">
    <subcellularLocation>
        <location evidence="1">Cell membrane</location>
        <topology evidence="1">Multi-pass membrane protein</topology>
    </subcellularLocation>
</comment>
<keyword evidence="5 9" id="KW-0472">Membrane</keyword>
<evidence type="ECO:0000256" key="4">
    <source>
        <dbReference type="ARBA" id="ARBA00022989"/>
    </source>
</evidence>
<dbReference type="InterPro" id="IPR017850">
    <property type="entry name" value="Alkaline_phosphatase_core_sf"/>
</dbReference>
<feature type="binding site" evidence="8">
    <location>
        <position position="509"/>
    </location>
    <ligand>
        <name>Mn(2+)</name>
        <dbReference type="ChEBI" id="CHEBI:29035"/>
    </ligand>
</feature>
<evidence type="ECO:0000256" key="6">
    <source>
        <dbReference type="PIRSR" id="PIRSR005091-1"/>
    </source>
</evidence>
<evidence type="ECO:0000259" key="10">
    <source>
        <dbReference type="Pfam" id="PF00884"/>
    </source>
</evidence>
<dbReference type="GO" id="GO:0005886">
    <property type="term" value="C:plasma membrane"/>
    <property type="evidence" value="ECO:0007669"/>
    <property type="project" value="UniProtKB-SubCell"/>
</dbReference>
<evidence type="ECO:0000256" key="3">
    <source>
        <dbReference type="ARBA" id="ARBA00022692"/>
    </source>
</evidence>
<dbReference type="GO" id="GO:0046872">
    <property type="term" value="F:metal ion binding"/>
    <property type="evidence" value="ECO:0007669"/>
    <property type="project" value="UniProtKB-KW"/>
</dbReference>
<evidence type="ECO:0000256" key="8">
    <source>
        <dbReference type="PIRSR" id="PIRSR005091-3"/>
    </source>
</evidence>
<dbReference type="Gene3D" id="3.30.1120.80">
    <property type="match status" value="1"/>
</dbReference>
<dbReference type="Pfam" id="PF00884">
    <property type="entry name" value="Sulfatase"/>
    <property type="match status" value="1"/>
</dbReference>
<feature type="binding site" evidence="8">
    <location>
        <position position="298"/>
    </location>
    <ligand>
        <name>Mn(2+)</name>
        <dbReference type="ChEBI" id="CHEBI:29035"/>
    </ligand>
</feature>
<feature type="binding site" evidence="8">
    <location>
        <position position="508"/>
    </location>
    <ligand>
        <name>Mn(2+)</name>
        <dbReference type="ChEBI" id="CHEBI:29035"/>
    </ligand>
</feature>
<keyword evidence="4 9" id="KW-1133">Transmembrane helix</keyword>
<organism evidence="11 12">
    <name type="scientific">Sulfuricaulis limicola</name>
    <dbReference type="NCBI Taxonomy" id="1620215"/>
    <lineage>
        <taxon>Bacteria</taxon>
        <taxon>Pseudomonadati</taxon>
        <taxon>Pseudomonadota</taxon>
        <taxon>Gammaproteobacteria</taxon>
        <taxon>Acidiferrobacterales</taxon>
        <taxon>Acidiferrobacteraceae</taxon>
        <taxon>Sulfuricaulis</taxon>
    </lineage>
</organism>
<evidence type="ECO:0000313" key="12">
    <source>
        <dbReference type="Proteomes" id="UP000243180"/>
    </source>
</evidence>
<feature type="domain" description="Sulfatase N-terminal" evidence="10">
    <location>
        <begin position="291"/>
        <end position="559"/>
    </location>
</feature>
<keyword evidence="12" id="KW-1185">Reference proteome</keyword>
<keyword evidence="3 9" id="KW-0812">Transmembrane</keyword>
<evidence type="ECO:0000256" key="7">
    <source>
        <dbReference type="PIRSR" id="PIRSR005091-2"/>
    </source>
</evidence>
<evidence type="ECO:0000256" key="9">
    <source>
        <dbReference type="SAM" id="Phobius"/>
    </source>
</evidence>
<dbReference type="OrthoDB" id="9760224at2"/>
<gene>
    <name evidence="11" type="ORF">SCL_2420</name>
</gene>